<protein>
    <submittedName>
        <fullName evidence="1">Uncharacterized protein</fullName>
    </submittedName>
</protein>
<name>A0A8S1X3S6_9CILI</name>
<proteinExistence type="predicted"/>
<evidence type="ECO:0000313" key="2">
    <source>
        <dbReference type="Proteomes" id="UP000689195"/>
    </source>
</evidence>
<comment type="caution">
    <text evidence="1">The sequence shown here is derived from an EMBL/GenBank/DDBJ whole genome shotgun (WGS) entry which is preliminary data.</text>
</comment>
<dbReference type="Proteomes" id="UP000689195">
    <property type="component" value="Unassembled WGS sequence"/>
</dbReference>
<sequence>MIDNFWTKNQIKSVPVIQDFSKRGLSKSYQKWLLQLFKYRNSKLNFVTNPFISQEPNFKTPTYNPIKILGGTFVNFLVTLVQNPQGLINKFLGYEPHLSEVESLIPTIQKSAYLRSVKVQIEQYSFIIDIR</sequence>
<keyword evidence="2" id="KW-1185">Reference proteome</keyword>
<evidence type="ECO:0000313" key="1">
    <source>
        <dbReference type="EMBL" id="CAD8192916.1"/>
    </source>
</evidence>
<organism evidence="1 2">
    <name type="scientific">Paramecium pentaurelia</name>
    <dbReference type="NCBI Taxonomy" id="43138"/>
    <lineage>
        <taxon>Eukaryota</taxon>
        <taxon>Sar</taxon>
        <taxon>Alveolata</taxon>
        <taxon>Ciliophora</taxon>
        <taxon>Intramacronucleata</taxon>
        <taxon>Oligohymenophorea</taxon>
        <taxon>Peniculida</taxon>
        <taxon>Parameciidae</taxon>
        <taxon>Paramecium</taxon>
    </lineage>
</organism>
<dbReference type="AlphaFoldDB" id="A0A8S1X3S6"/>
<gene>
    <name evidence="1" type="ORF">PPENT_87.1.T1030012</name>
</gene>
<accession>A0A8S1X3S6</accession>
<reference evidence="1" key="1">
    <citation type="submission" date="2021-01" db="EMBL/GenBank/DDBJ databases">
        <authorList>
            <consortium name="Genoscope - CEA"/>
            <person name="William W."/>
        </authorList>
    </citation>
    <scope>NUCLEOTIDE SEQUENCE</scope>
</reference>
<dbReference type="EMBL" id="CAJJDO010000103">
    <property type="protein sequence ID" value="CAD8192916.1"/>
    <property type="molecule type" value="Genomic_DNA"/>
</dbReference>